<feature type="region of interest" description="Disordered" evidence="1">
    <location>
        <begin position="287"/>
        <end position="306"/>
    </location>
</feature>
<organism evidence="3 4">
    <name type="scientific">Sphaerobolus stellatus (strain SS14)</name>
    <dbReference type="NCBI Taxonomy" id="990650"/>
    <lineage>
        <taxon>Eukaryota</taxon>
        <taxon>Fungi</taxon>
        <taxon>Dikarya</taxon>
        <taxon>Basidiomycota</taxon>
        <taxon>Agaricomycotina</taxon>
        <taxon>Agaricomycetes</taxon>
        <taxon>Phallomycetidae</taxon>
        <taxon>Geastrales</taxon>
        <taxon>Sphaerobolaceae</taxon>
        <taxon>Sphaerobolus</taxon>
    </lineage>
</organism>
<protein>
    <recommendedName>
        <fullName evidence="5">G-protein coupled receptors family 1 profile domain-containing protein</fullName>
    </recommendedName>
</protein>
<feature type="transmembrane region" description="Helical" evidence="2">
    <location>
        <begin position="87"/>
        <end position="110"/>
    </location>
</feature>
<dbReference type="OrthoDB" id="3046318at2759"/>
<evidence type="ECO:0008006" key="5">
    <source>
        <dbReference type="Google" id="ProtNLM"/>
    </source>
</evidence>
<evidence type="ECO:0000313" key="4">
    <source>
        <dbReference type="Proteomes" id="UP000054279"/>
    </source>
</evidence>
<accession>A0A0C9U080</accession>
<keyword evidence="2" id="KW-0812">Transmembrane</keyword>
<name>A0A0C9U080_SPHS4</name>
<keyword evidence="2" id="KW-0472">Membrane</keyword>
<dbReference type="EMBL" id="KN837337">
    <property type="protein sequence ID" value="KIJ27379.1"/>
    <property type="molecule type" value="Genomic_DNA"/>
</dbReference>
<evidence type="ECO:0000256" key="1">
    <source>
        <dbReference type="SAM" id="MobiDB-lite"/>
    </source>
</evidence>
<gene>
    <name evidence="3" type="ORF">M422DRAFT_37795</name>
</gene>
<feature type="transmembrane region" description="Helical" evidence="2">
    <location>
        <begin position="248"/>
        <end position="274"/>
    </location>
</feature>
<evidence type="ECO:0000256" key="2">
    <source>
        <dbReference type="SAM" id="Phobius"/>
    </source>
</evidence>
<feature type="transmembrane region" description="Helical" evidence="2">
    <location>
        <begin position="12"/>
        <end position="36"/>
    </location>
</feature>
<keyword evidence="4" id="KW-1185">Reference proteome</keyword>
<feature type="transmembrane region" description="Helical" evidence="2">
    <location>
        <begin position="126"/>
        <end position="146"/>
    </location>
</feature>
<feature type="transmembrane region" description="Helical" evidence="2">
    <location>
        <begin position="213"/>
        <end position="236"/>
    </location>
</feature>
<proteinExistence type="predicted"/>
<keyword evidence="2" id="KW-1133">Transmembrane helix</keyword>
<reference evidence="3 4" key="1">
    <citation type="submission" date="2014-06" db="EMBL/GenBank/DDBJ databases">
        <title>Evolutionary Origins and Diversification of the Mycorrhizal Mutualists.</title>
        <authorList>
            <consortium name="DOE Joint Genome Institute"/>
            <consortium name="Mycorrhizal Genomics Consortium"/>
            <person name="Kohler A."/>
            <person name="Kuo A."/>
            <person name="Nagy L.G."/>
            <person name="Floudas D."/>
            <person name="Copeland A."/>
            <person name="Barry K.W."/>
            <person name="Cichocki N."/>
            <person name="Veneault-Fourrey C."/>
            <person name="LaButti K."/>
            <person name="Lindquist E.A."/>
            <person name="Lipzen A."/>
            <person name="Lundell T."/>
            <person name="Morin E."/>
            <person name="Murat C."/>
            <person name="Riley R."/>
            <person name="Ohm R."/>
            <person name="Sun H."/>
            <person name="Tunlid A."/>
            <person name="Henrissat B."/>
            <person name="Grigoriev I.V."/>
            <person name="Hibbett D.S."/>
            <person name="Martin F."/>
        </authorList>
    </citation>
    <scope>NUCLEOTIDE SEQUENCE [LARGE SCALE GENOMIC DNA]</scope>
    <source>
        <strain evidence="3 4">SS14</strain>
    </source>
</reference>
<dbReference type="Proteomes" id="UP000054279">
    <property type="component" value="Unassembled WGS sequence"/>
</dbReference>
<evidence type="ECO:0000313" key="3">
    <source>
        <dbReference type="EMBL" id="KIJ27379.1"/>
    </source>
</evidence>
<feature type="transmembrane region" description="Helical" evidence="2">
    <location>
        <begin position="166"/>
        <end position="193"/>
    </location>
</feature>
<sequence length="306" mass="33635">MSAVSHTVIDPGSVAAFITLQVLGGHVGMLLILLTIFFSSRIVRHPAFVNFCVSWMLYALSYTFLFYTGQALNPRPNFSLCLIQSSMIYAAPAMGGTSVFVFTLHLYLVLRQSIGKVPPKRPRLRLIIMLSAPYVAYFIMFVVAMFSGYSRAEKVHRSSLYCTIGISAVTSLSGGISAIAILAAVIIETLTVITVHQHWLSFRRGKSGITMSILIRTSILLFFSLVAFGTCMVFLANLTSVIPNFVLAILPVATFIVFGTQLDFMQVWFSCCLLKKNLKKRPQSESFASIASESSTGPIVPPKEYA</sequence>
<dbReference type="AlphaFoldDB" id="A0A0C9U080"/>
<dbReference type="HOGENOM" id="CLU_065186_2_0_1"/>
<feature type="transmembrane region" description="Helical" evidence="2">
    <location>
        <begin position="48"/>
        <end position="67"/>
    </location>
</feature>